<comment type="function">
    <text evidence="5">Methylates the class 1 translation termination release factors RF1/PrfA and RF2/PrfB on the glutamine residue of the universally conserved GGQ motif.</text>
</comment>
<keyword evidence="3 5" id="KW-0949">S-adenosyl-L-methionine</keyword>
<keyword evidence="1 5" id="KW-0489">Methyltransferase</keyword>
<dbReference type="HAMAP" id="MF_02126">
    <property type="entry name" value="RF_methyltr_PrmC"/>
    <property type="match status" value="1"/>
</dbReference>
<dbReference type="EC" id="2.1.1.297" evidence="5"/>
<dbReference type="CDD" id="cd02440">
    <property type="entry name" value="AdoMet_MTases"/>
    <property type="match status" value="1"/>
</dbReference>
<evidence type="ECO:0000256" key="2">
    <source>
        <dbReference type="ARBA" id="ARBA00022679"/>
    </source>
</evidence>
<evidence type="ECO:0000256" key="1">
    <source>
        <dbReference type="ARBA" id="ARBA00022603"/>
    </source>
</evidence>
<dbReference type="PANTHER" id="PTHR18895">
    <property type="entry name" value="HEMK METHYLTRANSFERASE"/>
    <property type="match status" value="1"/>
</dbReference>
<dbReference type="KEGG" id="nmy:CJ229_004725"/>
<dbReference type="InterPro" id="IPR040758">
    <property type="entry name" value="PrmC_N"/>
</dbReference>
<dbReference type="AlphaFoldDB" id="A0AAF0YGF7"/>
<dbReference type="Proteomes" id="UP000243626">
    <property type="component" value="Chromosome"/>
</dbReference>
<comment type="catalytic activity">
    <reaction evidence="4 5">
        <text>L-glutaminyl-[peptide chain release factor] + S-adenosyl-L-methionine = N(5)-methyl-L-glutaminyl-[peptide chain release factor] + S-adenosyl-L-homocysteine + H(+)</text>
        <dbReference type="Rhea" id="RHEA:42896"/>
        <dbReference type="Rhea" id="RHEA-COMP:10271"/>
        <dbReference type="Rhea" id="RHEA-COMP:10272"/>
        <dbReference type="ChEBI" id="CHEBI:15378"/>
        <dbReference type="ChEBI" id="CHEBI:30011"/>
        <dbReference type="ChEBI" id="CHEBI:57856"/>
        <dbReference type="ChEBI" id="CHEBI:59789"/>
        <dbReference type="ChEBI" id="CHEBI:61891"/>
        <dbReference type="EC" id="2.1.1.297"/>
    </reaction>
</comment>
<proteinExistence type="inferred from homology"/>
<comment type="caution">
    <text evidence="5">Lacks conserved residue(s) required for the propagation of feature annotation.</text>
</comment>
<evidence type="ECO:0000259" key="8">
    <source>
        <dbReference type="Pfam" id="PF17827"/>
    </source>
</evidence>
<dbReference type="InterPro" id="IPR050320">
    <property type="entry name" value="N5-glutamine_MTase"/>
</dbReference>
<dbReference type="SUPFAM" id="SSF53335">
    <property type="entry name" value="S-adenosyl-L-methionine-dependent methyltransferases"/>
    <property type="match status" value="1"/>
</dbReference>
<dbReference type="InterPro" id="IPR019874">
    <property type="entry name" value="RF_methyltr_PrmC"/>
</dbReference>
<accession>A0AAF0YGF7</accession>
<dbReference type="Gene3D" id="3.40.50.150">
    <property type="entry name" value="Vaccinia Virus protein VP39"/>
    <property type="match status" value="1"/>
</dbReference>
<feature type="binding site" evidence="5">
    <location>
        <position position="183"/>
    </location>
    <ligand>
        <name>S-adenosyl-L-methionine</name>
        <dbReference type="ChEBI" id="CHEBI:59789"/>
    </ligand>
</feature>
<dbReference type="RefSeq" id="WP_102167615.1">
    <property type="nucleotide sequence ID" value="NZ_CP136964.1"/>
</dbReference>
<feature type="domain" description="Methyltransferase small" evidence="7">
    <location>
        <begin position="98"/>
        <end position="193"/>
    </location>
</feature>
<evidence type="ECO:0000313" key="9">
    <source>
        <dbReference type="EMBL" id="WOS95413.1"/>
    </source>
</evidence>
<dbReference type="PANTHER" id="PTHR18895:SF74">
    <property type="entry name" value="MTRF1L RELEASE FACTOR GLUTAMINE METHYLTRANSFERASE"/>
    <property type="match status" value="1"/>
</dbReference>
<dbReference type="Gene3D" id="1.10.8.10">
    <property type="entry name" value="DNA helicase RuvA subunit, C-terminal domain"/>
    <property type="match status" value="1"/>
</dbReference>
<dbReference type="NCBIfam" id="TIGR03534">
    <property type="entry name" value="RF_mod_PrmC"/>
    <property type="match status" value="1"/>
</dbReference>
<dbReference type="InterPro" id="IPR029063">
    <property type="entry name" value="SAM-dependent_MTases_sf"/>
</dbReference>
<evidence type="ECO:0000256" key="5">
    <source>
        <dbReference type="HAMAP-Rule" id="MF_02126"/>
    </source>
</evidence>
<dbReference type="InterPro" id="IPR002052">
    <property type="entry name" value="DNA_methylase_N6_adenine_CS"/>
</dbReference>
<keyword evidence="10" id="KW-1185">Reference proteome</keyword>
<evidence type="ECO:0000256" key="4">
    <source>
        <dbReference type="ARBA" id="ARBA00048391"/>
    </source>
</evidence>
<dbReference type="GO" id="GO:0003676">
    <property type="term" value="F:nucleic acid binding"/>
    <property type="evidence" value="ECO:0007669"/>
    <property type="project" value="InterPro"/>
</dbReference>
<keyword evidence="2 5" id="KW-0808">Transferase</keyword>
<reference evidence="10" key="1">
    <citation type="submission" date="2017-09" db="EMBL/GenBank/DDBJ databases">
        <title>Bacterial strain isolated from the female urinary microbiota.</title>
        <authorList>
            <person name="Thomas-White K."/>
            <person name="Kumar N."/>
            <person name="Forster S."/>
            <person name="Putonti C."/>
            <person name="Lawley T."/>
            <person name="Wolfe A.J."/>
        </authorList>
    </citation>
    <scope>NUCLEOTIDE SEQUENCE [LARGE SCALE GENOMIC DNA]</scope>
    <source>
        <strain evidence="10">UMB0959</strain>
    </source>
</reference>
<sequence>MPSFNIALKEAKKLLSAARKETRAADILLDDLFSMDTLSLILNGHNEMTDDDYKRYMNGVQRLLNDEPVQYITNIQYFYGRNFYVNNDTLIPRNETEELVMHVLKNADSGVVADIGTGTGAIGITLKLERPELDVYISDISKDALEVAKKNKENLEADVKILNGDLFEPFIEQGIKVDILVSNPPYISEKELEDMSLSVKKYEPKLALFAEEQGLYFYRKMIESLDDILNDGGKAFFEIGWKEKKDVLALVDTYWPNAKREVIQDINGNDRILYIEWVK</sequence>
<dbReference type="Pfam" id="PF05175">
    <property type="entry name" value="MTS"/>
    <property type="match status" value="1"/>
</dbReference>
<dbReference type="InterPro" id="IPR004556">
    <property type="entry name" value="HemK-like"/>
</dbReference>
<feature type="coiled-coil region" evidence="6">
    <location>
        <begin position="138"/>
        <end position="165"/>
    </location>
</feature>
<keyword evidence="6" id="KW-0175">Coiled coil</keyword>
<gene>
    <name evidence="5 9" type="primary">prmC</name>
    <name evidence="9" type="ORF">CJ229_004725</name>
</gene>
<comment type="similarity">
    <text evidence="5">Belongs to the protein N5-glutamine methyltransferase family. PrmC subfamily.</text>
</comment>
<evidence type="ECO:0000313" key="10">
    <source>
        <dbReference type="Proteomes" id="UP000243626"/>
    </source>
</evidence>
<evidence type="ECO:0000256" key="6">
    <source>
        <dbReference type="SAM" id="Coils"/>
    </source>
</evidence>
<evidence type="ECO:0000256" key="3">
    <source>
        <dbReference type="ARBA" id="ARBA00022691"/>
    </source>
</evidence>
<dbReference type="EMBL" id="CP136964">
    <property type="protein sequence ID" value="WOS95413.1"/>
    <property type="molecule type" value="Genomic_DNA"/>
</dbReference>
<dbReference type="GO" id="GO:0032259">
    <property type="term" value="P:methylation"/>
    <property type="evidence" value="ECO:0007669"/>
    <property type="project" value="UniProtKB-KW"/>
</dbReference>
<name>A0AAF0YGF7_9STAP</name>
<feature type="binding site" evidence="5">
    <location>
        <begin position="183"/>
        <end position="186"/>
    </location>
    <ligand>
        <name>substrate</name>
    </ligand>
</feature>
<feature type="binding site" evidence="5">
    <location>
        <position position="139"/>
    </location>
    <ligand>
        <name>S-adenosyl-L-methionine</name>
        <dbReference type="ChEBI" id="CHEBI:59789"/>
    </ligand>
</feature>
<organism evidence="9 10">
    <name type="scientific">Nosocomiicoccus massiliensis</name>
    <dbReference type="NCBI Taxonomy" id="1232430"/>
    <lineage>
        <taxon>Bacteria</taxon>
        <taxon>Bacillati</taxon>
        <taxon>Bacillota</taxon>
        <taxon>Bacilli</taxon>
        <taxon>Bacillales</taxon>
        <taxon>Staphylococcaceae</taxon>
        <taxon>Nosocomiicoccus</taxon>
    </lineage>
</organism>
<feature type="binding site" evidence="5">
    <location>
        <begin position="116"/>
        <end position="120"/>
    </location>
    <ligand>
        <name>S-adenosyl-L-methionine</name>
        <dbReference type="ChEBI" id="CHEBI:59789"/>
    </ligand>
</feature>
<evidence type="ECO:0000259" key="7">
    <source>
        <dbReference type="Pfam" id="PF05175"/>
    </source>
</evidence>
<dbReference type="PROSITE" id="PS00092">
    <property type="entry name" value="N6_MTASE"/>
    <property type="match status" value="1"/>
</dbReference>
<dbReference type="GO" id="GO:0102559">
    <property type="term" value="F:peptide chain release factor N(5)-glutamine methyltransferase activity"/>
    <property type="evidence" value="ECO:0007669"/>
    <property type="project" value="UniProtKB-EC"/>
</dbReference>
<feature type="domain" description="Release factor glutamine methyltransferase N-terminal" evidence="8">
    <location>
        <begin position="7"/>
        <end position="73"/>
    </location>
</feature>
<dbReference type="NCBIfam" id="TIGR00536">
    <property type="entry name" value="hemK_fam"/>
    <property type="match status" value="1"/>
</dbReference>
<dbReference type="InterPro" id="IPR007848">
    <property type="entry name" value="Small_mtfrase_dom"/>
</dbReference>
<dbReference type="Pfam" id="PF17827">
    <property type="entry name" value="PrmC_N"/>
    <property type="match status" value="1"/>
</dbReference>
<protein>
    <recommendedName>
        <fullName evidence="5">Release factor glutamine methyltransferase</fullName>
        <shortName evidence="5">RF MTase</shortName>
        <ecNumber evidence="5">2.1.1.297</ecNumber>
    </recommendedName>
    <alternativeName>
        <fullName evidence="5">N5-glutamine methyltransferase PrmC</fullName>
    </alternativeName>
    <alternativeName>
        <fullName evidence="5">Protein-(glutamine-N5) MTase PrmC</fullName>
    </alternativeName>
    <alternativeName>
        <fullName evidence="5">Protein-glutamine N-methyltransferase PrmC</fullName>
    </alternativeName>
</protein>